<gene>
    <name evidence="1" type="ORF">C1SCF055_LOCUS29867</name>
</gene>
<feature type="non-terminal residue" evidence="1">
    <location>
        <position position="70"/>
    </location>
</feature>
<dbReference type="AlphaFoldDB" id="A0A9P1D6W4"/>
<accession>A0A9P1D6W4</accession>
<name>A0A9P1D6W4_9DINO</name>
<evidence type="ECO:0000313" key="3">
    <source>
        <dbReference type="Proteomes" id="UP001152797"/>
    </source>
</evidence>
<reference evidence="2" key="2">
    <citation type="submission" date="2024-04" db="EMBL/GenBank/DDBJ databases">
        <authorList>
            <person name="Chen Y."/>
            <person name="Shah S."/>
            <person name="Dougan E. K."/>
            <person name="Thang M."/>
            <person name="Chan C."/>
        </authorList>
    </citation>
    <scope>NUCLEOTIDE SEQUENCE [LARGE SCALE GENOMIC DNA]</scope>
</reference>
<organism evidence="1">
    <name type="scientific">Cladocopium goreaui</name>
    <dbReference type="NCBI Taxonomy" id="2562237"/>
    <lineage>
        <taxon>Eukaryota</taxon>
        <taxon>Sar</taxon>
        <taxon>Alveolata</taxon>
        <taxon>Dinophyceae</taxon>
        <taxon>Suessiales</taxon>
        <taxon>Symbiodiniaceae</taxon>
        <taxon>Cladocopium</taxon>
    </lineage>
</organism>
<evidence type="ECO:0000313" key="2">
    <source>
        <dbReference type="EMBL" id="CAL1157425.1"/>
    </source>
</evidence>
<dbReference type="EMBL" id="CAMXCT030003354">
    <property type="protein sequence ID" value="CAL4791362.1"/>
    <property type="molecule type" value="Genomic_DNA"/>
</dbReference>
<dbReference type="EMBL" id="CAMXCT020003354">
    <property type="protein sequence ID" value="CAL1157425.1"/>
    <property type="molecule type" value="Genomic_DNA"/>
</dbReference>
<comment type="caution">
    <text evidence="1">The sequence shown here is derived from an EMBL/GenBank/DDBJ whole genome shotgun (WGS) entry which is preliminary data.</text>
</comment>
<keyword evidence="3" id="KW-1185">Reference proteome</keyword>
<reference evidence="1" key="1">
    <citation type="submission" date="2022-10" db="EMBL/GenBank/DDBJ databases">
        <authorList>
            <person name="Chen Y."/>
            <person name="Dougan E. K."/>
            <person name="Chan C."/>
            <person name="Rhodes N."/>
            <person name="Thang M."/>
        </authorList>
    </citation>
    <scope>NUCLEOTIDE SEQUENCE</scope>
</reference>
<evidence type="ECO:0000313" key="1">
    <source>
        <dbReference type="EMBL" id="CAI4004050.1"/>
    </source>
</evidence>
<protein>
    <submittedName>
        <fullName evidence="1">Uncharacterized protein</fullName>
    </submittedName>
</protein>
<sequence length="70" mass="7929">MTGDERQQRQLELGIDTTGRGGVALRLRFEQMQSSVELRLTSLAADMADVCTRQHAMERGLKNEVREPLQ</sequence>
<dbReference type="Proteomes" id="UP001152797">
    <property type="component" value="Unassembled WGS sequence"/>
</dbReference>
<proteinExistence type="predicted"/>
<dbReference type="EMBL" id="CAMXCT010003354">
    <property type="protein sequence ID" value="CAI4004050.1"/>
    <property type="molecule type" value="Genomic_DNA"/>
</dbReference>